<dbReference type="Proteomes" id="UP000177565">
    <property type="component" value="Unassembled WGS sequence"/>
</dbReference>
<evidence type="ECO:0008006" key="3">
    <source>
        <dbReference type="Google" id="ProtNLM"/>
    </source>
</evidence>
<protein>
    <recommendedName>
        <fullName evidence="3">DUF1868 domain-containing protein</fullName>
    </recommendedName>
</protein>
<accession>A0A1G2MU51</accession>
<organism evidence="1 2">
    <name type="scientific">Candidatus Taylorbacteria bacterium RIFCSPHIGHO2_02_FULL_46_13</name>
    <dbReference type="NCBI Taxonomy" id="1802312"/>
    <lineage>
        <taxon>Bacteria</taxon>
        <taxon>Candidatus Tayloriibacteriota</taxon>
    </lineage>
</organism>
<dbReference type="Gene3D" id="3.90.1140.10">
    <property type="entry name" value="Cyclic phosphodiesterase"/>
    <property type="match status" value="1"/>
</dbReference>
<name>A0A1G2MU51_9BACT</name>
<dbReference type="EMBL" id="MHRQ01000020">
    <property type="protein sequence ID" value="OHA26481.1"/>
    <property type="molecule type" value="Genomic_DNA"/>
</dbReference>
<sequence length="211" mass="24188">MNKTLISNWLNKPDDVVMLNACFSLENKEILSSIQKLLQKKFPDIISCTRPHGLHITLMEFLSLSFNYGQHTNKKRLLHTLFHESIGQYDKIIVQTLEDEKNIRIDFKELRVMPNAILVVGTDNGAFKRVRDNLINKIDLIPGTKAPPQIIYSTICRYASEGDLQTIRDFVQGLKVSFVEIVKEFRLTHESVPPASEFEIVKTYPLGTLTE</sequence>
<reference evidence="1 2" key="1">
    <citation type="journal article" date="2016" name="Nat. Commun.">
        <title>Thousands of microbial genomes shed light on interconnected biogeochemical processes in an aquifer system.</title>
        <authorList>
            <person name="Anantharaman K."/>
            <person name="Brown C.T."/>
            <person name="Hug L.A."/>
            <person name="Sharon I."/>
            <person name="Castelle C.J."/>
            <person name="Probst A.J."/>
            <person name="Thomas B.C."/>
            <person name="Singh A."/>
            <person name="Wilkins M.J."/>
            <person name="Karaoz U."/>
            <person name="Brodie E.L."/>
            <person name="Williams K.H."/>
            <person name="Hubbard S.S."/>
            <person name="Banfield J.F."/>
        </authorList>
    </citation>
    <scope>NUCLEOTIDE SEQUENCE [LARGE SCALE GENOMIC DNA]</scope>
</reference>
<comment type="caution">
    <text evidence="1">The sequence shown here is derived from an EMBL/GenBank/DDBJ whole genome shotgun (WGS) entry which is preliminary data.</text>
</comment>
<evidence type="ECO:0000313" key="2">
    <source>
        <dbReference type="Proteomes" id="UP000177565"/>
    </source>
</evidence>
<dbReference type="STRING" id="1802312.A3C06_02800"/>
<proteinExistence type="predicted"/>
<evidence type="ECO:0000313" key="1">
    <source>
        <dbReference type="EMBL" id="OHA26481.1"/>
    </source>
</evidence>
<dbReference type="AlphaFoldDB" id="A0A1G2MU51"/>
<gene>
    <name evidence="1" type="ORF">A3C06_02800</name>
</gene>